<dbReference type="SUPFAM" id="SSF51735">
    <property type="entry name" value="NAD(P)-binding Rossmann-fold domains"/>
    <property type="match status" value="1"/>
</dbReference>
<dbReference type="EMBL" id="JALGBI010000001">
    <property type="protein sequence ID" value="MCJ0762331.1"/>
    <property type="molecule type" value="Genomic_DNA"/>
</dbReference>
<dbReference type="AlphaFoldDB" id="A0A9X1VR70"/>
<dbReference type="PANTHER" id="PTHR14097:SF7">
    <property type="entry name" value="OXIDOREDUCTASE HTATIP2"/>
    <property type="match status" value="1"/>
</dbReference>
<dbReference type="PANTHER" id="PTHR14097">
    <property type="entry name" value="OXIDOREDUCTASE HTATIP2"/>
    <property type="match status" value="1"/>
</dbReference>
<gene>
    <name evidence="1" type="ORF">MMF98_03825</name>
</gene>
<comment type="caution">
    <text evidence="1">The sequence shown here is derived from an EMBL/GenBank/DDBJ whole genome shotgun (WGS) entry which is preliminary data.</text>
</comment>
<evidence type="ECO:0000313" key="1">
    <source>
        <dbReference type="EMBL" id="MCJ0762331.1"/>
    </source>
</evidence>
<protein>
    <submittedName>
        <fullName evidence="1">Epimerase</fullName>
    </submittedName>
</protein>
<name>A0A9X1VR70_9BURK</name>
<keyword evidence="2" id="KW-1185">Reference proteome</keyword>
<proteinExistence type="predicted"/>
<dbReference type="Proteomes" id="UP001139447">
    <property type="component" value="Unassembled WGS sequence"/>
</dbReference>
<reference evidence="1" key="1">
    <citation type="submission" date="2022-03" db="EMBL/GenBank/DDBJ databases">
        <authorList>
            <person name="Woo C.Y."/>
        </authorList>
    </citation>
    <scope>NUCLEOTIDE SEQUENCE</scope>
    <source>
        <strain evidence="1">CYS-02</strain>
    </source>
</reference>
<accession>A0A9X1VR70</accession>
<evidence type="ECO:0000313" key="2">
    <source>
        <dbReference type="Proteomes" id="UP001139447"/>
    </source>
</evidence>
<dbReference type="Gene3D" id="3.40.50.720">
    <property type="entry name" value="NAD(P)-binding Rossmann-like Domain"/>
    <property type="match status" value="1"/>
</dbReference>
<dbReference type="InterPro" id="IPR036291">
    <property type="entry name" value="NAD(P)-bd_dom_sf"/>
</dbReference>
<sequence length="181" mass="19417">MVRPRLICHTVDYAALPALPAVSEVYIALGTTIKVAGSQAAFRAVDVDAVVATARAARAAGATRLGVVSAMGAQARSAVFYNRMKGEMEEAVARLGFETVVIARPSFLVGDRSSLEQPRRRGEAFMLATMRRLNPFIPANYRSVTAREVADALREAVMHAGPGLHVLPSGQLHAHETARRP</sequence>
<organism evidence="1 2">
    <name type="scientific">Variovorax terrae</name>
    <dbReference type="NCBI Taxonomy" id="2923278"/>
    <lineage>
        <taxon>Bacteria</taxon>
        <taxon>Pseudomonadati</taxon>
        <taxon>Pseudomonadota</taxon>
        <taxon>Betaproteobacteria</taxon>
        <taxon>Burkholderiales</taxon>
        <taxon>Comamonadaceae</taxon>
        <taxon>Variovorax</taxon>
    </lineage>
</organism>